<keyword evidence="1" id="KW-0732">Signal</keyword>
<dbReference type="Proteomes" id="UP000256645">
    <property type="component" value="Unassembled WGS sequence"/>
</dbReference>
<dbReference type="OrthoDB" id="3485059at2759"/>
<comment type="caution">
    <text evidence="2">The sequence shown here is derived from an EMBL/GenBank/DDBJ whole genome shotgun (WGS) entry which is preliminary data.</text>
</comment>
<dbReference type="InterPro" id="IPR021054">
    <property type="entry name" value="Cell_wall_mannoprotein_1"/>
</dbReference>
<evidence type="ECO:0000313" key="3">
    <source>
        <dbReference type="Proteomes" id="UP000256645"/>
    </source>
</evidence>
<feature type="signal peptide" evidence="1">
    <location>
        <begin position="1"/>
        <end position="16"/>
    </location>
</feature>
<evidence type="ECO:0008006" key="4">
    <source>
        <dbReference type="Google" id="ProtNLM"/>
    </source>
</evidence>
<organism evidence="2 3">
    <name type="scientific">Coleophoma cylindrospora</name>
    <dbReference type="NCBI Taxonomy" id="1849047"/>
    <lineage>
        <taxon>Eukaryota</taxon>
        <taxon>Fungi</taxon>
        <taxon>Dikarya</taxon>
        <taxon>Ascomycota</taxon>
        <taxon>Pezizomycotina</taxon>
        <taxon>Leotiomycetes</taxon>
        <taxon>Helotiales</taxon>
        <taxon>Dermateaceae</taxon>
        <taxon>Coleophoma</taxon>
    </lineage>
</organism>
<keyword evidence="3" id="KW-1185">Reference proteome</keyword>
<dbReference type="EMBL" id="PDLM01000002">
    <property type="protein sequence ID" value="RDW85097.1"/>
    <property type="molecule type" value="Genomic_DNA"/>
</dbReference>
<dbReference type="GO" id="GO:0005576">
    <property type="term" value="C:extracellular region"/>
    <property type="evidence" value="ECO:0007669"/>
    <property type="project" value="TreeGrafter"/>
</dbReference>
<protein>
    <recommendedName>
        <fullName evidence="4">Hydrophobic surface binding protein</fullName>
    </recommendedName>
</protein>
<dbReference type="Pfam" id="PF12296">
    <property type="entry name" value="HsbA"/>
    <property type="match status" value="1"/>
</dbReference>
<sequence>MVSFNTLLILATASSALVIQRRDAATILADIKTINTNLNALTSATTTYTGGLIQALPVSNAEQTLDTSIQKAGTDAKAQTTPLSSADSLQVLAAANNLTTGINGTLVALSAKKAAFQSAGLTATVTGDITTLKTDTDVLSAALVAVASPDTKAQATALQSKINEQFAAASAAFAA</sequence>
<reference evidence="2 3" key="1">
    <citation type="journal article" date="2018" name="IMA Fungus">
        <title>IMA Genome-F 9: Draft genome sequence of Annulohypoxylon stygium, Aspergillus mulundensis, Berkeleyomyces basicola (syn. Thielaviopsis basicola), Ceratocystis smalleyi, two Cercospora beticola strains, Coleophoma cylindrospora, Fusarium fracticaudum, Phialophora cf. hyalina, and Morchella septimelata.</title>
        <authorList>
            <person name="Wingfield B.D."/>
            <person name="Bills G.F."/>
            <person name="Dong Y."/>
            <person name="Huang W."/>
            <person name="Nel W.J."/>
            <person name="Swalarsk-Parry B.S."/>
            <person name="Vaghefi N."/>
            <person name="Wilken P.M."/>
            <person name="An Z."/>
            <person name="de Beer Z.W."/>
            <person name="De Vos L."/>
            <person name="Chen L."/>
            <person name="Duong T.A."/>
            <person name="Gao Y."/>
            <person name="Hammerbacher A."/>
            <person name="Kikkert J.R."/>
            <person name="Li Y."/>
            <person name="Li H."/>
            <person name="Li K."/>
            <person name="Li Q."/>
            <person name="Liu X."/>
            <person name="Ma X."/>
            <person name="Naidoo K."/>
            <person name="Pethybridge S.J."/>
            <person name="Sun J."/>
            <person name="Steenkamp E.T."/>
            <person name="van der Nest M.A."/>
            <person name="van Wyk S."/>
            <person name="Wingfield M.J."/>
            <person name="Xiong C."/>
            <person name="Yue Q."/>
            <person name="Zhang X."/>
        </authorList>
    </citation>
    <scope>NUCLEOTIDE SEQUENCE [LARGE SCALE GENOMIC DNA]</scope>
    <source>
        <strain evidence="2 3">BP6252</strain>
    </source>
</reference>
<name>A0A3D8SFH9_9HELO</name>
<evidence type="ECO:0000256" key="1">
    <source>
        <dbReference type="SAM" id="SignalP"/>
    </source>
</evidence>
<dbReference type="AlphaFoldDB" id="A0A3D8SFH9"/>
<dbReference type="PANTHER" id="PTHR38123">
    <property type="entry name" value="CELL WALL SERINE-THREONINE-RICH GALACTOMANNOPROTEIN MP1 (AFU_ORTHOLOGUE AFUA_4G03240)"/>
    <property type="match status" value="1"/>
</dbReference>
<gene>
    <name evidence="2" type="ORF">BP6252_02687</name>
</gene>
<dbReference type="Gene3D" id="1.20.1280.140">
    <property type="match status" value="1"/>
</dbReference>
<evidence type="ECO:0000313" key="2">
    <source>
        <dbReference type="EMBL" id="RDW85097.1"/>
    </source>
</evidence>
<dbReference type="PANTHER" id="PTHR38123:SF1">
    <property type="entry name" value="HYDROPHOBIC SURFACE BINDING PROTEIN"/>
    <property type="match status" value="1"/>
</dbReference>
<feature type="chain" id="PRO_5017574477" description="Hydrophobic surface binding protein" evidence="1">
    <location>
        <begin position="17"/>
        <end position="175"/>
    </location>
</feature>
<proteinExistence type="predicted"/>
<accession>A0A3D8SFH9</accession>